<dbReference type="Proteomes" id="UP000198894">
    <property type="component" value="Unassembled WGS sequence"/>
</dbReference>
<dbReference type="AlphaFoldDB" id="A0A1G8PR40"/>
<dbReference type="EMBL" id="FNEE01000003">
    <property type="protein sequence ID" value="SDI94882.1"/>
    <property type="molecule type" value="Genomic_DNA"/>
</dbReference>
<sequence>MINAAEGLADRMFGGKASSTSAISGRRLSYPLLRTTTAWIRVQGRAQAALLISNVELSGSTVLSLKGSIDQSQIEP</sequence>
<evidence type="ECO:0000313" key="2">
    <source>
        <dbReference type="Proteomes" id="UP000198894"/>
    </source>
</evidence>
<accession>A0A1G8PR40</accession>
<name>A0A1G8PR40_9HYPH</name>
<organism evidence="1 2">
    <name type="scientific">Mesorhizobium muleiense</name>
    <dbReference type="NCBI Taxonomy" id="1004279"/>
    <lineage>
        <taxon>Bacteria</taxon>
        <taxon>Pseudomonadati</taxon>
        <taxon>Pseudomonadota</taxon>
        <taxon>Alphaproteobacteria</taxon>
        <taxon>Hyphomicrobiales</taxon>
        <taxon>Phyllobacteriaceae</taxon>
        <taxon>Mesorhizobium</taxon>
    </lineage>
</organism>
<gene>
    <name evidence="1" type="ORF">SAMN05428953_103363</name>
</gene>
<evidence type="ECO:0000313" key="1">
    <source>
        <dbReference type="EMBL" id="SDI94882.1"/>
    </source>
</evidence>
<protein>
    <submittedName>
        <fullName evidence="1">Uncharacterized protein</fullName>
    </submittedName>
</protein>
<reference evidence="2" key="1">
    <citation type="submission" date="2016-10" db="EMBL/GenBank/DDBJ databases">
        <authorList>
            <person name="Varghese N."/>
            <person name="Submissions S."/>
        </authorList>
    </citation>
    <scope>NUCLEOTIDE SEQUENCE [LARGE SCALE GENOMIC DNA]</scope>
    <source>
        <strain evidence="2">CGMCC 1.11022</strain>
    </source>
</reference>
<proteinExistence type="predicted"/>
<keyword evidence="2" id="KW-1185">Reference proteome</keyword>